<feature type="domain" description="PKD" evidence="1">
    <location>
        <begin position="868"/>
        <end position="953"/>
    </location>
</feature>
<comment type="caution">
    <text evidence="2">The sequence shown here is derived from an EMBL/GenBank/DDBJ whole genome shotgun (WGS) entry which is preliminary data.</text>
</comment>
<dbReference type="InterPro" id="IPR000601">
    <property type="entry name" value="PKD_dom"/>
</dbReference>
<dbReference type="Pfam" id="PF13582">
    <property type="entry name" value="Reprolysin_3"/>
    <property type="match status" value="1"/>
</dbReference>
<dbReference type="Gene3D" id="2.60.120.380">
    <property type="match status" value="1"/>
</dbReference>
<accession>A0ABR9VPE1</accession>
<dbReference type="SMART" id="SM00089">
    <property type="entry name" value="PKD"/>
    <property type="match status" value="2"/>
</dbReference>
<evidence type="ECO:0000313" key="3">
    <source>
        <dbReference type="Proteomes" id="UP000658720"/>
    </source>
</evidence>
<organism evidence="2 3">
    <name type="scientific">Synechocystis salina LEGE 00031</name>
    <dbReference type="NCBI Taxonomy" id="1828736"/>
    <lineage>
        <taxon>Bacteria</taxon>
        <taxon>Bacillati</taxon>
        <taxon>Cyanobacteriota</taxon>
        <taxon>Cyanophyceae</taxon>
        <taxon>Synechococcales</taxon>
        <taxon>Merismopediaceae</taxon>
        <taxon>Synechocystis</taxon>
    </lineage>
</organism>
<dbReference type="InterPro" id="IPR024079">
    <property type="entry name" value="MetalloPept_cat_dom_sf"/>
</dbReference>
<name>A0ABR9VPE1_9SYNC</name>
<dbReference type="PROSITE" id="PS50093">
    <property type="entry name" value="PKD"/>
    <property type="match status" value="2"/>
</dbReference>
<feature type="domain" description="PKD" evidence="1">
    <location>
        <begin position="780"/>
        <end position="864"/>
    </location>
</feature>
<evidence type="ECO:0000313" key="2">
    <source>
        <dbReference type="EMBL" id="MBE9253220.1"/>
    </source>
</evidence>
<dbReference type="InterPro" id="IPR013783">
    <property type="entry name" value="Ig-like_fold"/>
</dbReference>
<dbReference type="SUPFAM" id="SSF55486">
    <property type="entry name" value="Metalloproteases ('zincins'), catalytic domain"/>
    <property type="match status" value="1"/>
</dbReference>
<gene>
    <name evidence="2" type="ORF">IQ217_04945</name>
</gene>
<dbReference type="InterPro" id="IPR035986">
    <property type="entry name" value="PKD_dom_sf"/>
</dbReference>
<dbReference type="EMBL" id="JADEVV010000010">
    <property type="protein sequence ID" value="MBE9253220.1"/>
    <property type="molecule type" value="Genomic_DNA"/>
</dbReference>
<protein>
    <recommendedName>
        <fullName evidence="1">PKD domain-containing protein</fullName>
    </recommendedName>
</protein>
<dbReference type="RefSeq" id="WP_194019131.1">
    <property type="nucleotide sequence ID" value="NZ_JADEVV010000010.1"/>
</dbReference>
<dbReference type="InterPro" id="IPR022409">
    <property type="entry name" value="PKD/Chitinase_dom"/>
</dbReference>
<sequence>MLITQAPVGYQDGTASIPPIAFDKTFKLHSNPFANHTIYLDFDGYFIASSQWENGGALQLQPYYSGSTFTDANKEEIQKIWQRVAEDFAPFNVNVTTEEPNTEDLKKSGSGDQRWGIRVAMTSNLNLVTGKAITNAGGGGTAYYNSFNWATDEVALVFNQGEYAGAETVSHEVGHTLNLRHDGGSYGSNSSYYEGHGSGATSWGTIMGAPFINADENVTQWSKGEYIGANNTEDDLAIITSNGFSYRVDDYGNTLASAFELTGSNISTFGIIERTSDIDWFKFVTGVGNINFNINNASRAYVANGDGSYTTEYLTPRGPNLDIFAKLFDASGNLLVQNNPSDLLTASLNYTITTAGTYYLSIDGVGVGNPFANPPSGYTEYASLGQYLITGSVVQPTTSPAILVSPTSGLTTTEAGTQASFTVVLATQPSANVTIGVSSSNTNEGIVNVNALTFTSANWNVPQTVTITGVDDSVDDDNVSYTIVLAPASSTDPDYGGLDAANVTITNQDNDTAGIWISSPSANNTTEDGGTVTFAVHLKSKPTADVTLPISSSDISEGVVSASSLVFTSVNWNISQIVTVTGVNDGQTDGNVSYSIVTGTASSIDGKYNGLNPDDVVLVNNDNEPTPVTIFSDSFEVSEWNGLWIEDSQNDWFRSTQRARDGSRSAEVDGTANNATLTIAQPLNLTAYSSATLSFSWFIESNWDSGEYIALDFWNGSSWQEQQRLAGNISPENVWQDVSINVPILSNFQFRFRASVSSSNEDGNVDNVKITALPAEQNTFPQAFITGNTSVNEGAILVLSGANSTDSDGSITRYDWDFDGDGQYDDATGPSVNFATSNSGIATVGLQVTDNLGGTAKASQIITVNNVAPIANAGISQTGFINVPFVLSGANSTDPGNDIMTYAWDLDADGHYDDGTGVDTTFIPTQPGIYTIGLQVTDADGASSTDTTTITVQDKPAENLLFYDSFELSEWNGNWVEDNQNDWFRSTQRARDGSHSAEVDGLANNATLTMARPLNLADYSSAVLTFSWFIEGNWDYGEYIALDLFNGSNWTEVKRLSGNVDPENSWQDVSLALPLSNSFNLRFRATVSNSLEDGNIDNVRIVGLGSGTAASAYGLNLETPETGLFSPMGSYGQVLGIGVDGLHPS</sequence>
<dbReference type="SUPFAM" id="SSF49299">
    <property type="entry name" value="PKD domain"/>
    <property type="match status" value="2"/>
</dbReference>
<keyword evidence="3" id="KW-1185">Reference proteome</keyword>
<dbReference type="CDD" id="cd00146">
    <property type="entry name" value="PKD"/>
    <property type="match status" value="2"/>
</dbReference>
<dbReference type="Pfam" id="PF18911">
    <property type="entry name" value="PKD_4"/>
    <property type="match status" value="2"/>
</dbReference>
<evidence type="ECO:0000259" key="1">
    <source>
        <dbReference type="PROSITE" id="PS50093"/>
    </source>
</evidence>
<reference evidence="2 3" key="1">
    <citation type="submission" date="2020-10" db="EMBL/GenBank/DDBJ databases">
        <authorList>
            <person name="Castelo-Branco R."/>
            <person name="Eusebio N."/>
            <person name="Adriana R."/>
            <person name="Vieira A."/>
            <person name="Brugerolle De Fraissinette N."/>
            <person name="Rezende De Castro R."/>
            <person name="Schneider M.P."/>
            <person name="Vasconcelos V."/>
            <person name="Leao P.N."/>
        </authorList>
    </citation>
    <scope>NUCLEOTIDE SEQUENCE [LARGE SCALE GENOMIC DNA]</scope>
    <source>
        <strain evidence="2 3">LEGE 00031</strain>
    </source>
</reference>
<dbReference type="Gene3D" id="3.40.390.10">
    <property type="entry name" value="Collagenase (Catalytic Domain)"/>
    <property type="match status" value="1"/>
</dbReference>
<dbReference type="Proteomes" id="UP000658720">
    <property type="component" value="Unassembled WGS sequence"/>
</dbReference>
<proteinExistence type="predicted"/>
<dbReference type="Gene3D" id="2.60.40.10">
    <property type="entry name" value="Immunoglobulins"/>
    <property type="match status" value="2"/>
</dbReference>